<evidence type="ECO:0000256" key="2">
    <source>
        <dbReference type="ARBA" id="ARBA00023002"/>
    </source>
</evidence>
<organism evidence="5">
    <name type="scientific">marine metagenome</name>
    <dbReference type="NCBI Taxonomy" id="408172"/>
    <lineage>
        <taxon>unclassified sequences</taxon>
        <taxon>metagenomes</taxon>
        <taxon>ecological metagenomes</taxon>
    </lineage>
</organism>
<reference evidence="5" key="1">
    <citation type="submission" date="2018-05" db="EMBL/GenBank/DDBJ databases">
        <authorList>
            <person name="Lanie J.A."/>
            <person name="Ng W.-L."/>
            <person name="Kazmierczak K.M."/>
            <person name="Andrzejewski T.M."/>
            <person name="Davidsen T.M."/>
            <person name="Wayne K.J."/>
            <person name="Tettelin H."/>
            <person name="Glass J.I."/>
            <person name="Rusch D."/>
            <person name="Podicherti R."/>
            <person name="Tsui H.-C.T."/>
            <person name="Winkler M.E."/>
        </authorList>
    </citation>
    <scope>NUCLEOTIDE SEQUENCE</scope>
</reference>
<dbReference type="Pfam" id="PF02780">
    <property type="entry name" value="Transketolase_C"/>
    <property type="match status" value="1"/>
</dbReference>
<dbReference type="PANTHER" id="PTHR43257:SF2">
    <property type="entry name" value="PYRUVATE DEHYDROGENASE E1 COMPONENT SUBUNIT BETA"/>
    <property type="match status" value="1"/>
</dbReference>
<dbReference type="EMBL" id="UINC01022015">
    <property type="protein sequence ID" value="SVA90776.1"/>
    <property type="molecule type" value="Genomic_DNA"/>
</dbReference>
<evidence type="ECO:0000256" key="3">
    <source>
        <dbReference type="ARBA" id="ARBA00023052"/>
    </source>
</evidence>
<keyword evidence="2" id="KW-0560">Oxidoreductase</keyword>
<proteinExistence type="predicted"/>
<dbReference type="SMART" id="SM00861">
    <property type="entry name" value="Transket_pyr"/>
    <property type="match status" value="1"/>
</dbReference>
<dbReference type="PANTHER" id="PTHR43257">
    <property type="entry name" value="PYRUVATE DEHYDROGENASE E1 COMPONENT BETA SUBUNIT"/>
    <property type="match status" value="1"/>
</dbReference>
<evidence type="ECO:0000256" key="1">
    <source>
        <dbReference type="ARBA" id="ARBA00001964"/>
    </source>
</evidence>
<dbReference type="Gene3D" id="3.40.50.920">
    <property type="match status" value="1"/>
</dbReference>
<sequence length="287" mass="31013">MTGQERLLSLSAAIREGLIETAVRDSSVVFMAEGIADPSAVYGTTEGLGQHIDQERIIEMPLSENGLCGVAVGAALMGKRPVVSLHRVEFALLAMEQIVNNAAKAHYISNGRHKVPLVIRMIVGRGWGQGPEHSQSLETVFSHFPGLKVVMPTYPGDGKGLVIAAVEDNNPVLMIEHRWCHYVTGHVPEGYYTEPMDGPRAVHSGEDVTIVATSYMTLEAVRAAEALDKLGFSATVFDLRVLRPLKLDKIIASVNRTGRLLTVDTGFRKHGIGAEMVSEVVGNCFSA</sequence>
<comment type="cofactor">
    <cofactor evidence="1">
        <name>thiamine diphosphate</name>
        <dbReference type="ChEBI" id="CHEBI:58937"/>
    </cofactor>
</comment>
<dbReference type="Gene3D" id="3.40.50.970">
    <property type="match status" value="1"/>
</dbReference>
<name>A0A381ZNC1_9ZZZZ</name>
<dbReference type="InterPro" id="IPR033248">
    <property type="entry name" value="Transketolase_C"/>
</dbReference>
<accession>A0A381ZNC1</accession>
<keyword evidence="3" id="KW-0786">Thiamine pyrophosphate</keyword>
<dbReference type="AlphaFoldDB" id="A0A381ZNC1"/>
<feature type="non-terminal residue" evidence="5">
    <location>
        <position position="287"/>
    </location>
</feature>
<gene>
    <name evidence="5" type="ORF">METZ01_LOCUS143630</name>
</gene>
<feature type="domain" description="Transketolase-like pyrimidine-binding" evidence="4">
    <location>
        <begin position="8"/>
        <end position="183"/>
    </location>
</feature>
<protein>
    <recommendedName>
        <fullName evidence="4">Transketolase-like pyrimidine-binding domain-containing protein</fullName>
    </recommendedName>
</protein>
<evidence type="ECO:0000259" key="4">
    <source>
        <dbReference type="SMART" id="SM00861"/>
    </source>
</evidence>
<dbReference type="Pfam" id="PF02779">
    <property type="entry name" value="Transket_pyr"/>
    <property type="match status" value="1"/>
</dbReference>
<dbReference type="SUPFAM" id="SSF52518">
    <property type="entry name" value="Thiamin diphosphate-binding fold (THDP-binding)"/>
    <property type="match status" value="1"/>
</dbReference>
<dbReference type="InterPro" id="IPR005475">
    <property type="entry name" value="Transketolase-like_Pyr-bd"/>
</dbReference>
<dbReference type="GO" id="GO:0016491">
    <property type="term" value="F:oxidoreductase activity"/>
    <property type="evidence" value="ECO:0007669"/>
    <property type="project" value="UniProtKB-KW"/>
</dbReference>
<evidence type="ECO:0000313" key="5">
    <source>
        <dbReference type="EMBL" id="SVA90776.1"/>
    </source>
</evidence>
<dbReference type="InterPro" id="IPR009014">
    <property type="entry name" value="Transketo_C/PFOR_II"/>
</dbReference>
<dbReference type="SUPFAM" id="SSF52922">
    <property type="entry name" value="TK C-terminal domain-like"/>
    <property type="match status" value="1"/>
</dbReference>
<dbReference type="InterPro" id="IPR029061">
    <property type="entry name" value="THDP-binding"/>
</dbReference>